<evidence type="ECO:0000313" key="2">
    <source>
        <dbReference type="Proteomes" id="UP001151295"/>
    </source>
</evidence>
<reference evidence="1" key="1">
    <citation type="submission" date="2022-07" db="EMBL/GenBank/DDBJ databases">
        <title>Phylogenomic reconstructions and comparative analyses of Kickxellomycotina fungi.</title>
        <authorList>
            <person name="Reynolds N.K."/>
            <person name="Stajich J.E."/>
            <person name="Barry K."/>
            <person name="Grigoriev I.V."/>
            <person name="Crous P."/>
            <person name="Smith M.E."/>
        </authorList>
    </citation>
    <scope>NUCLEOTIDE SEQUENCE</scope>
    <source>
        <strain evidence="1">BCRC 34882</strain>
    </source>
</reference>
<dbReference type="EMBL" id="JANBQD010000007">
    <property type="protein sequence ID" value="KAJ1995277.1"/>
    <property type="molecule type" value="Genomic_DNA"/>
</dbReference>
<accession>A0ABQ8PT94</accession>
<organism evidence="1 2">
    <name type="scientific">Coemansia umbellata</name>
    <dbReference type="NCBI Taxonomy" id="1424467"/>
    <lineage>
        <taxon>Eukaryota</taxon>
        <taxon>Fungi</taxon>
        <taxon>Fungi incertae sedis</taxon>
        <taxon>Zoopagomycota</taxon>
        <taxon>Kickxellomycotina</taxon>
        <taxon>Kickxellomycetes</taxon>
        <taxon>Kickxellales</taxon>
        <taxon>Kickxellaceae</taxon>
        <taxon>Coemansia</taxon>
    </lineage>
</organism>
<sequence>MDEGAGVHFVKCSLQFVGWRKEYDARPQALVCTTYGLTTCTFQLIRWIFIHELGEDSSFDSGGFFHQNFSEVF</sequence>
<proteinExistence type="predicted"/>
<protein>
    <submittedName>
        <fullName evidence="1">Uncharacterized protein</fullName>
    </submittedName>
</protein>
<keyword evidence="2" id="KW-1185">Reference proteome</keyword>
<name>A0ABQ8PT94_9FUNG</name>
<comment type="caution">
    <text evidence="1">The sequence shown here is derived from an EMBL/GenBank/DDBJ whole genome shotgun (WGS) entry which is preliminary data.</text>
</comment>
<gene>
    <name evidence="1" type="ORF">EDC05_001115</name>
</gene>
<evidence type="ECO:0000313" key="1">
    <source>
        <dbReference type="EMBL" id="KAJ1995277.1"/>
    </source>
</evidence>
<dbReference type="Proteomes" id="UP001151295">
    <property type="component" value="Unassembled WGS sequence"/>
</dbReference>